<dbReference type="GeneID" id="87862974"/>
<reference evidence="2" key="1">
    <citation type="journal article" date="2023" name="Mol. Phylogenet. Evol.">
        <title>Genome-scale phylogeny and comparative genomics of the fungal order Sordariales.</title>
        <authorList>
            <person name="Hensen N."/>
            <person name="Bonometti L."/>
            <person name="Westerberg I."/>
            <person name="Brannstrom I.O."/>
            <person name="Guillou S."/>
            <person name="Cros-Aarteil S."/>
            <person name="Calhoun S."/>
            <person name="Haridas S."/>
            <person name="Kuo A."/>
            <person name="Mondo S."/>
            <person name="Pangilinan J."/>
            <person name="Riley R."/>
            <person name="LaButti K."/>
            <person name="Andreopoulos B."/>
            <person name="Lipzen A."/>
            <person name="Chen C."/>
            <person name="Yan M."/>
            <person name="Daum C."/>
            <person name="Ng V."/>
            <person name="Clum A."/>
            <person name="Steindorff A."/>
            <person name="Ohm R.A."/>
            <person name="Martin F."/>
            <person name="Silar P."/>
            <person name="Natvig D.O."/>
            <person name="Lalanne C."/>
            <person name="Gautier V."/>
            <person name="Ament-Velasquez S.L."/>
            <person name="Kruys A."/>
            <person name="Hutchinson M.I."/>
            <person name="Powell A.J."/>
            <person name="Barry K."/>
            <person name="Miller A.N."/>
            <person name="Grigoriev I.V."/>
            <person name="Debuchy R."/>
            <person name="Gladieux P."/>
            <person name="Hiltunen Thoren M."/>
            <person name="Johannesson H."/>
        </authorList>
    </citation>
    <scope>NUCLEOTIDE SEQUENCE</scope>
    <source>
        <strain evidence="2">CBS 560.94</strain>
    </source>
</reference>
<keyword evidence="3" id="KW-1185">Reference proteome</keyword>
<feature type="compositionally biased region" description="Polar residues" evidence="1">
    <location>
        <begin position="401"/>
        <end position="410"/>
    </location>
</feature>
<evidence type="ECO:0000313" key="3">
    <source>
        <dbReference type="Proteomes" id="UP001278500"/>
    </source>
</evidence>
<dbReference type="EMBL" id="JAUEPP010000010">
    <property type="protein sequence ID" value="KAK3334596.1"/>
    <property type="molecule type" value="Genomic_DNA"/>
</dbReference>
<gene>
    <name evidence="2" type="ORF">B0H65DRAFT_446869</name>
</gene>
<dbReference type="Proteomes" id="UP001278500">
    <property type="component" value="Unassembled WGS sequence"/>
</dbReference>
<feature type="compositionally biased region" description="Low complexity" evidence="1">
    <location>
        <begin position="442"/>
        <end position="454"/>
    </location>
</feature>
<sequence length="475" mass="51334">MADEGHYSFFEEAFFNRHEPYELLYGDNDNDADFADRFGYEGEWGMDENDFASIQRNSSLEPIDEPFLLQEGGLGAAEKSSVSPLKNFSSTFHNALTPNLEDAAIILNSPNAAPEPVAFSKDKNLITKDDAVSFGDDSSIELDNLQHVQFSNVDNQYRVDTTAHTSESVLDNSITSNSHTTPGLDHEIKRSETAHASFDPRGAVNSQCTMSDPEHDSLMVEQNDHSINVDDHNASSLEGATCNKHNIANAYIDQSTKTNTDTHTKAVSSGVHNAVRRNQHQPQGETVTPSYVEAVCHKFAALDVKDGLDRPVVNASNATPVPACFLVPIVSSDQCGVTTTTDGVQCADKGRAQRERRARLAAEAEAARALEESQAQDGIEQTQPGVGQAQQGHYQAQQAGNHTSPQQDNLPAQQDVPQDQQANPQSQLGTSNGQAGVEPVHSMPSSSRSARGSSILTGKGVTSGRVQKAHRKGKK</sequence>
<feature type="region of interest" description="Disordered" evidence="1">
    <location>
        <begin position="357"/>
        <end position="475"/>
    </location>
</feature>
<dbReference type="RefSeq" id="XP_062676762.1">
    <property type="nucleotide sequence ID" value="XM_062825820.1"/>
</dbReference>
<comment type="caution">
    <text evidence="2">The sequence shown here is derived from an EMBL/GenBank/DDBJ whole genome shotgun (WGS) entry which is preliminary data.</text>
</comment>
<organism evidence="2 3">
    <name type="scientific">Neurospora tetraspora</name>
    <dbReference type="NCBI Taxonomy" id="94610"/>
    <lineage>
        <taxon>Eukaryota</taxon>
        <taxon>Fungi</taxon>
        <taxon>Dikarya</taxon>
        <taxon>Ascomycota</taxon>
        <taxon>Pezizomycotina</taxon>
        <taxon>Sordariomycetes</taxon>
        <taxon>Sordariomycetidae</taxon>
        <taxon>Sordariales</taxon>
        <taxon>Sordariaceae</taxon>
        <taxon>Neurospora</taxon>
    </lineage>
</organism>
<feature type="compositionally biased region" description="Low complexity" evidence="1">
    <location>
        <begin position="387"/>
        <end position="400"/>
    </location>
</feature>
<proteinExistence type="predicted"/>
<feature type="compositionally biased region" description="Low complexity" evidence="1">
    <location>
        <begin position="411"/>
        <end position="425"/>
    </location>
</feature>
<protein>
    <submittedName>
        <fullName evidence="2">Uncharacterized protein</fullName>
    </submittedName>
</protein>
<reference evidence="2" key="2">
    <citation type="submission" date="2023-06" db="EMBL/GenBank/DDBJ databases">
        <authorList>
            <consortium name="Lawrence Berkeley National Laboratory"/>
            <person name="Haridas S."/>
            <person name="Hensen N."/>
            <person name="Bonometti L."/>
            <person name="Westerberg I."/>
            <person name="Brannstrom I.O."/>
            <person name="Guillou S."/>
            <person name="Cros-Aarteil S."/>
            <person name="Calhoun S."/>
            <person name="Kuo A."/>
            <person name="Mondo S."/>
            <person name="Pangilinan J."/>
            <person name="Riley R."/>
            <person name="Labutti K."/>
            <person name="Andreopoulos B."/>
            <person name="Lipzen A."/>
            <person name="Chen C."/>
            <person name="Yanf M."/>
            <person name="Daum C."/>
            <person name="Ng V."/>
            <person name="Clum A."/>
            <person name="Steindorff A."/>
            <person name="Ohm R."/>
            <person name="Martin F."/>
            <person name="Silar P."/>
            <person name="Natvig D."/>
            <person name="Lalanne C."/>
            <person name="Gautier V."/>
            <person name="Ament-Velasquez S.L."/>
            <person name="Kruys A."/>
            <person name="Hutchinson M.I."/>
            <person name="Powell A.J."/>
            <person name="Barry K."/>
            <person name="Miller A.N."/>
            <person name="Grigoriev I.V."/>
            <person name="Debuchy R."/>
            <person name="Gladieux P."/>
            <person name="Thoren M.H."/>
            <person name="Johannesson H."/>
        </authorList>
    </citation>
    <scope>NUCLEOTIDE SEQUENCE</scope>
    <source>
        <strain evidence="2">CBS 560.94</strain>
    </source>
</reference>
<name>A0AAE0J1S5_9PEZI</name>
<accession>A0AAE0J1S5</accession>
<evidence type="ECO:0000313" key="2">
    <source>
        <dbReference type="EMBL" id="KAK3334596.1"/>
    </source>
</evidence>
<evidence type="ECO:0000256" key="1">
    <source>
        <dbReference type="SAM" id="MobiDB-lite"/>
    </source>
</evidence>
<feature type="compositionally biased region" description="Basic and acidic residues" evidence="1">
    <location>
        <begin position="357"/>
        <end position="371"/>
    </location>
</feature>
<dbReference type="AlphaFoldDB" id="A0AAE0J1S5"/>